<protein>
    <submittedName>
        <fullName evidence="1">Uncharacterized protein</fullName>
    </submittedName>
</protein>
<organism evidence="1 2">
    <name type="scientific">Protea cynaroides</name>
    <dbReference type="NCBI Taxonomy" id="273540"/>
    <lineage>
        <taxon>Eukaryota</taxon>
        <taxon>Viridiplantae</taxon>
        <taxon>Streptophyta</taxon>
        <taxon>Embryophyta</taxon>
        <taxon>Tracheophyta</taxon>
        <taxon>Spermatophyta</taxon>
        <taxon>Magnoliopsida</taxon>
        <taxon>Proteales</taxon>
        <taxon>Proteaceae</taxon>
        <taxon>Protea</taxon>
    </lineage>
</organism>
<sequence>MSTIIYLSPLLVYKESSTEFYSVIIYFFLCPRLQIENWLQIEISCLVPDISTADRENSFLISWLQNRDWFLFFASRIFSAGIFLLSSRCLLRIAVEFWIIFRDLLTVRLIPELSRP</sequence>
<dbReference type="Proteomes" id="UP001141806">
    <property type="component" value="Unassembled WGS sequence"/>
</dbReference>
<accession>A0A9Q0KDE5</accession>
<evidence type="ECO:0000313" key="1">
    <source>
        <dbReference type="EMBL" id="KAJ4968392.1"/>
    </source>
</evidence>
<proteinExistence type="predicted"/>
<reference evidence="1" key="1">
    <citation type="journal article" date="2023" name="Plant J.">
        <title>The genome of the king protea, Protea cynaroides.</title>
        <authorList>
            <person name="Chang J."/>
            <person name="Duong T.A."/>
            <person name="Schoeman C."/>
            <person name="Ma X."/>
            <person name="Roodt D."/>
            <person name="Barker N."/>
            <person name="Li Z."/>
            <person name="Van de Peer Y."/>
            <person name="Mizrachi E."/>
        </authorList>
    </citation>
    <scope>NUCLEOTIDE SEQUENCE</scope>
    <source>
        <tissue evidence="1">Young leaves</tissue>
    </source>
</reference>
<dbReference type="EMBL" id="JAMYWD010000006">
    <property type="protein sequence ID" value="KAJ4968392.1"/>
    <property type="molecule type" value="Genomic_DNA"/>
</dbReference>
<comment type="caution">
    <text evidence="1">The sequence shown here is derived from an EMBL/GenBank/DDBJ whole genome shotgun (WGS) entry which is preliminary data.</text>
</comment>
<keyword evidence="2" id="KW-1185">Reference proteome</keyword>
<gene>
    <name evidence="1" type="ORF">NE237_015093</name>
</gene>
<name>A0A9Q0KDE5_9MAGN</name>
<dbReference type="AlphaFoldDB" id="A0A9Q0KDE5"/>
<evidence type="ECO:0000313" key="2">
    <source>
        <dbReference type="Proteomes" id="UP001141806"/>
    </source>
</evidence>